<name>A0AAU7FCD2_9NEIS</name>
<reference evidence="2" key="1">
    <citation type="submission" date="2024-05" db="EMBL/GenBank/DDBJ databases">
        <authorList>
            <person name="Yang L."/>
            <person name="Pan L."/>
        </authorList>
    </citation>
    <scope>NUCLEOTIDE SEQUENCE</scope>
    <source>
        <strain evidence="2">FCG-7</strain>
    </source>
</reference>
<dbReference type="RefSeq" id="WP_348945482.1">
    <property type="nucleotide sequence ID" value="NZ_CP157355.1"/>
</dbReference>
<dbReference type="GO" id="GO:0008300">
    <property type="term" value="P:isoprenoid catabolic process"/>
    <property type="evidence" value="ECO:0007669"/>
    <property type="project" value="TreeGrafter"/>
</dbReference>
<sequence>MSDTIDCQMSSTGVVTLRLIRPEVCNAINEIMVAELTATLAAISQNPDARVLVLTGTGRFFCAGTDHQWMLKGSQAGPDHNFEDALHIAHLLRTLDRLPIPTIAHINGPAIGMGIGLISCCDMAVCSPESWFCIPDTRLGLIPAVFGPYVINKMGSSAARRYFLSTERFSPAAAQGLGLIHECPASDEEVSEQVAQWVRTILHNSPHALTAAKRFITSVEHRPIDDAMLSDTAHRMAHIRSHEEAQAGLDAYLRQASPDWAPK</sequence>
<dbReference type="InterPro" id="IPR001753">
    <property type="entry name" value="Enoyl-CoA_hydra/iso"/>
</dbReference>
<organism evidence="2">
    <name type="scientific">Chitinibacter mangrovi</name>
    <dbReference type="NCBI Taxonomy" id="3153927"/>
    <lineage>
        <taxon>Bacteria</taxon>
        <taxon>Pseudomonadati</taxon>
        <taxon>Pseudomonadota</taxon>
        <taxon>Betaproteobacteria</taxon>
        <taxon>Neisseriales</taxon>
        <taxon>Chitinibacteraceae</taxon>
        <taxon>Chitinibacter</taxon>
    </lineage>
</organism>
<dbReference type="PANTHER" id="PTHR42964">
    <property type="entry name" value="ENOYL-COA HYDRATASE"/>
    <property type="match status" value="1"/>
</dbReference>
<gene>
    <name evidence="2" type="ORF">ABHF33_02475</name>
</gene>
<evidence type="ECO:0000313" key="2">
    <source>
        <dbReference type="EMBL" id="XBM01173.1"/>
    </source>
</evidence>
<dbReference type="Gene3D" id="3.90.226.10">
    <property type="entry name" value="2-enoyl-CoA Hydratase, Chain A, domain 1"/>
    <property type="match status" value="1"/>
</dbReference>
<dbReference type="SUPFAM" id="SSF52096">
    <property type="entry name" value="ClpP/crotonase"/>
    <property type="match status" value="1"/>
</dbReference>
<dbReference type="CDD" id="cd06558">
    <property type="entry name" value="crotonase-like"/>
    <property type="match status" value="1"/>
</dbReference>
<dbReference type="GO" id="GO:0003824">
    <property type="term" value="F:catalytic activity"/>
    <property type="evidence" value="ECO:0007669"/>
    <property type="project" value="UniProtKB-ARBA"/>
</dbReference>
<accession>A0AAU7FCD2</accession>
<dbReference type="InterPro" id="IPR029045">
    <property type="entry name" value="ClpP/crotonase-like_dom_sf"/>
</dbReference>
<dbReference type="PANTHER" id="PTHR42964:SF1">
    <property type="entry name" value="POLYKETIDE BIOSYNTHESIS ENOYL-COA HYDRATASE PKSH-RELATED"/>
    <property type="match status" value="1"/>
</dbReference>
<dbReference type="InterPro" id="IPR051683">
    <property type="entry name" value="Enoyl-CoA_Hydratase/Isomerase"/>
</dbReference>
<protein>
    <submittedName>
        <fullName evidence="2">Enoyl-CoA hydratase-related protein</fullName>
    </submittedName>
</protein>
<dbReference type="Pfam" id="PF00378">
    <property type="entry name" value="ECH_1"/>
    <property type="match status" value="1"/>
</dbReference>
<dbReference type="AlphaFoldDB" id="A0AAU7FCD2"/>
<comment type="similarity">
    <text evidence="1">Belongs to the enoyl-CoA hydratase/isomerase family.</text>
</comment>
<dbReference type="KEGG" id="cmav:ABHF33_02475"/>
<dbReference type="InterPro" id="IPR014748">
    <property type="entry name" value="Enoyl-CoA_hydra_C"/>
</dbReference>
<dbReference type="EMBL" id="CP157355">
    <property type="protein sequence ID" value="XBM01173.1"/>
    <property type="molecule type" value="Genomic_DNA"/>
</dbReference>
<proteinExistence type="inferred from homology"/>
<dbReference type="Gene3D" id="1.10.12.10">
    <property type="entry name" value="Lyase 2-enoyl-coa Hydratase, Chain A, domain 2"/>
    <property type="match status" value="1"/>
</dbReference>
<evidence type="ECO:0000256" key="1">
    <source>
        <dbReference type="ARBA" id="ARBA00005254"/>
    </source>
</evidence>